<dbReference type="EMBL" id="GBXM01107866">
    <property type="protein sequence ID" value="JAH00711.1"/>
    <property type="molecule type" value="Transcribed_RNA"/>
</dbReference>
<protein>
    <submittedName>
        <fullName evidence="1">Uncharacterized protein</fullName>
    </submittedName>
</protein>
<reference evidence="1" key="2">
    <citation type="journal article" date="2015" name="Fish Shellfish Immunol.">
        <title>Early steps in the European eel (Anguilla anguilla)-Vibrio vulnificus interaction in the gills: Role of the RtxA13 toxin.</title>
        <authorList>
            <person name="Callol A."/>
            <person name="Pajuelo D."/>
            <person name="Ebbesson L."/>
            <person name="Teles M."/>
            <person name="MacKenzie S."/>
            <person name="Amaro C."/>
        </authorList>
    </citation>
    <scope>NUCLEOTIDE SEQUENCE</scope>
</reference>
<accession>A0A0E9P7T2</accession>
<reference evidence="1" key="1">
    <citation type="submission" date="2014-11" db="EMBL/GenBank/DDBJ databases">
        <authorList>
            <person name="Amaro Gonzalez C."/>
        </authorList>
    </citation>
    <scope>NUCLEOTIDE SEQUENCE</scope>
</reference>
<organism evidence="1">
    <name type="scientific">Anguilla anguilla</name>
    <name type="common">European freshwater eel</name>
    <name type="synonym">Muraena anguilla</name>
    <dbReference type="NCBI Taxonomy" id="7936"/>
    <lineage>
        <taxon>Eukaryota</taxon>
        <taxon>Metazoa</taxon>
        <taxon>Chordata</taxon>
        <taxon>Craniata</taxon>
        <taxon>Vertebrata</taxon>
        <taxon>Euteleostomi</taxon>
        <taxon>Actinopterygii</taxon>
        <taxon>Neopterygii</taxon>
        <taxon>Teleostei</taxon>
        <taxon>Anguilliformes</taxon>
        <taxon>Anguillidae</taxon>
        <taxon>Anguilla</taxon>
    </lineage>
</organism>
<sequence length="17" mass="2154">MFHSIHETWHLKAAWMK</sequence>
<evidence type="ECO:0000313" key="1">
    <source>
        <dbReference type="EMBL" id="JAH00711.1"/>
    </source>
</evidence>
<proteinExistence type="predicted"/>
<name>A0A0E9P7T2_ANGAN</name>
<dbReference type="AlphaFoldDB" id="A0A0E9P7T2"/>